<dbReference type="Proteomes" id="UP000031982">
    <property type="component" value="Unassembled WGS sequence"/>
</dbReference>
<evidence type="ECO:0000313" key="2">
    <source>
        <dbReference type="Proteomes" id="UP000031982"/>
    </source>
</evidence>
<organism evidence="1 2">
    <name type="scientific">Bacillus badius</name>
    <dbReference type="NCBI Taxonomy" id="1455"/>
    <lineage>
        <taxon>Bacteria</taxon>
        <taxon>Bacillati</taxon>
        <taxon>Bacillota</taxon>
        <taxon>Bacilli</taxon>
        <taxon>Bacillales</taxon>
        <taxon>Bacillaceae</taxon>
        <taxon>Pseudobacillus</taxon>
    </lineage>
</organism>
<proteinExistence type="predicted"/>
<evidence type="ECO:0000313" key="1">
    <source>
        <dbReference type="EMBL" id="KIL77511.1"/>
    </source>
</evidence>
<name>A0ABR5ARW9_BACBA</name>
<comment type="caution">
    <text evidence="1">The sequence shown here is derived from an EMBL/GenBank/DDBJ whole genome shotgun (WGS) entry which is preliminary data.</text>
</comment>
<reference evidence="1 2" key="1">
    <citation type="submission" date="2015-01" db="EMBL/GenBank/DDBJ databases">
        <title>Genome Assembly of Bacillus badius MTCC 1458.</title>
        <authorList>
            <person name="Verma A."/>
            <person name="Khatri I."/>
            <person name="Mual P."/>
            <person name="Subramanian S."/>
            <person name="Krishnamurthi S."/>
        </authorList>
    </citation>
    <scope>NUCLEOTIDE SEQUENCE [LARGE SCALE GENOMIC DNA]</scope>
    <source>
        <strain evidence="1 2">MTCC 1458</strain>
    </source>
</reference>
<gene>
    <name evidence="1" type="ORF">SD77_1497</name>
</gene>
<protein>
    <submittedName>
        <fullName evidence="1">Uncharacterized protein</fullName>
    </submittedName>
</protein>
<sequence length="45" mass="4998">MFPVVDVVRDVREEVPANPFTLKAGGPLRKNKARGFVFVKVNALD</sequence>
<accession>A0ABR5ARW9</accession>
<dbReference type="EMBL" id="JXLP01000014">
    <property type="protein sequence ID" value="KIL77511.1"/>
    <property type="molecule type" value="Genomic_DNA"/>
</dbReference>
<keyword evidence="2" id="KW-1185">Reference proteome</keyword>